<protein>
    <recommendedName>
        <fullName evidence="2">Orc1-like AAA ATPase domain-containing protein</fullName>
    </recommendedName>
</protein>
<evidence type="ECO:0000313" key="1">
    <source>
        <dbReference type="EMBL" id="CRH06467.1"/>
    </source>
</evidence>
<dbReference type="SUPFAM" id="SSF52540">
    <property type="entry name" value="P-loop containing nucleoside triphosphate hydrolases"/>
    <property type="match status" value="1"/>
</dbReference>
<dbReference type="InterPro" id="IPR027417">
    <property type="entry name" value="P-loop_NTPase"/>
</dbReference>
<reference evidence="1" key="1">
    <citation type="submission" date="2015-04" db="EMBL/GenBank/DDBJ databases">
        <authorList>
            <person name="Syromyatnikov M.Y."/>
            <person name="Popov V.N."/>
        </authorList>
    </citation>
    <scope>NUCLEOTIDE SEQUENCE</scope>
    <source>
        <strain evidence="1">MO-1</strain>
    </source>
</reference>
<name>A0A1S7LK25_MAGMO</name>
<proteinExistence type="predicted"/>
<dbReference type="InterPro" id="IPR011990">
    <property type="entry name" value="TPR-like_helical_dom_sf"/>
</dbReference>
<dbReference type="Gene3D" id="3.40.50.300">
    <property type="entry name" value="P-loop containing nucleotide triphosphate hydrolases"/>
    <property type="match status" value="1"/>
</dbReference>
<accession>A0A1S7LK25</accession>
<dbReference type="SUPFAM" id="SSF48371">
    <property type="entry name" value="ARM repeat"/>
    <property type="match status" value="1"/>
</dbReference>
<dbReference type="InterPro" id="IPR016024">
    <property type="entry name" value="ARM-type_fold"/>
</dbReference>
<gene>
    <name evidence="1" type="ORF">MAGMO_2305</name>
</gene>
<dbReference type="EMBL" id="LO017727">
    <property type="protein sequence ID" value="CRH06467.1"/>
    <property type="molecule type" value="Genomic_DNA"/>
</dbReference>
<dbReference type="AlphaFoldDB" id="A0A1S7LK25"/>
<sequence>MVRFVGRQEQMNRFTEGLTQGHGEIIRHTGLPGIGKSMLLRELCNICEEQAHPHIWLDLEGWLPANEQEALLELTRFAHHLDLQQAAKSLSERIAEGVQTLTHGLDVSEQIAEEFAIPGGKATAKIGKVVISNAARPLLNQRAQVSDEEAKNHPERYLLNTLVSIGQKEEQTRPVLFLDAYEHILKNDPKIQSSLSLAFNHPREIRSHEINLSHWLANLVQWLSERGWLVVLAGRNIPNSNQQDEIPRFSKEEILNAIEQHPALNGYLLDEAESLLRILTTLSFGGNPLWLQIGINLLEKLLEEGESLADLAAADSKYLQECFETEDPLSTDAYDGIEHGHCKLNLINRMLPTLEGMEAQAWRIALPRILDRGMVRVLFDEKQANMILHNFKLAGVFRKERTQFALHEEIRDLLLAYARSKGLLALEKVKPLHGKLWGYILEKFELHEEEGLAKERVEAVPHIWLLEACHHRCFSVIEPDEHQLEPVKFATLLMGSSSLTIPDKFSLAKEIPSLPQADLSVWEDRFEKEYEHLSDLLGSELMQSFWNDMILGKVHSIDNQNYWKNRVQKGGSAAEYWALILVLFMVKERPETIIQYIDELQKKFSRSADVNVQMYCAKALFNKGATLDHKLKYPHQAVATYDLLWQTYRDSDHPPIQEQCAKALFNKGGTLRRELKDPHQVVTTYDLLWQTYSNSDHPPIQEQCAKTLFNKGVTLGQELKDPDQAVATYDLLWQTYRDSDHPPIQEQCAKALVNKGITLAGELKVPHQAVTTFDLLWKTYSDSDHPPIQELCAEALFDKGVTLAEDLKDPHQAVATYDLLWQTYRDSDHSSIQEQCAKALVNQGGTLADELKDPPAGVAAWDEMLNHFGDSPEPSIQALCLSALENSVEALLVMDESNRALERAEQRLQTIDATHNDYAVMHLLRWIALSTEETGELLEVIRATPPEVQSSWNWNWDQLKGYLPNLPEPHRTLTGHFIAFFAGELDLAELEELEERLAEAKSRL</sequence>
<dbReference type="Gene3D" id="1.25.40.10">
    <property type="entry name" value="Tetratricopeptide repeat domain"/>
    <property type="match status" value="1"/>
</dbReference>
<organism evidence="1">
    <name type="scientific">Magnetococcus massalia (strain MO-1)</name>
    <dbReference type="NCBI Taxonomy" id="451514"/>
    <lineage>
        <taxon>Bacteria</taxon>
        <taxon>Pseudomonadati</taxon>
        <taxon>Pseudomonadota</taxon>
        <taxon>Magnetococcia</taxon>
        <taxon>Magnetococcales</taxon>
        <taxon>Magnetococcaceae</taxon>
        <taxon>Magnetococcus</taxon>
    </lineage>
</organism>
<evidence type="ECO:0008006" key="2">
    <source>
        <dbReference type="Google" id="ProtNLM"/>
    </source>
</evidence>